<reference evidence="3" key="1">
    <citation type="submission" date="2011-05" db="EMBL/GenBank/DDBJ databases">
        <authorList>
            <person name="Richards S.R."/>
            <person name="Qu J."/>
            <person name="Jiang H."/>
            <person name="Jhangiani S.N."/>
            <person name="Agravi P."/>
            <person name="Goodspeed R."/>
            <person name="Gross S."/>
            <person name="Mandapat C."/>
            <person name="Jackson L."/>
            <person name="Mathew T."/>
            <person name="Pu L."/>
            <person name="Thornton R."/>
            <person name="Saada N."/>
            <person name="Wilczek-Boney K.B."/>
            <person name="Lee S."/>
            <person name="Kovar C."/>
            <person name="Wu Y."/>
            <person name="Scherer S.E."/>
            <person name="Worley K.C."/>
            <person name="Muzny D.M."/>
            <person name="Gibbs R."/>
        </authorList>
    </citation>
    <scope>NUCLEOTIDE SEQUENCE</scope>
    <source>
        <strain evidence="3">Brora</strain>
    </source>
</reference>
<dbReference type="AlphaFoldDB" id="T1JG43"/>
<dbReference type="InterPro" id="IPR012093">
    <property type="entry name" value="Pirin"/>
</dbReference>
<evidence type="ECO:0000313" key="3">
    <source>
        <dbReference type="Proteomes" id="UP000014500"/>
    </source>
</evidence>
<evidence type="ECO:0000313" key="2">
    <source>
        <dbReference type="EnsemblMetazoa" id="SMAR012812-PA"/>
    </source>
</evidence>
<protein>
    <recommendedName>
        <fullName evidence="1">Pirin C-terminal domain-containing protein</fullName>
    </recommendedName>
</protein>
<dbReference type="InterPro" id="IPR014710">
    <property type="entry name" value="RmlC-like_jellyroll"/>
</dbReference>
<dbReference type="OMA" id="TWTAFAY"/>
<dbReference type="HOGENOM" id="CLU_045717_3_0_1"/>
<dbReference type="PANTHER" id="PTHR13903">
    <property type="entry name" value="PIRIN-RELATED"/>
    <property type="match status" value="1"/>
</dbReference>
<dbReference type="PIRSF" id="PIRSF006232">
    <property type="entry name" value="Pirin"/>
    <property type="match status" value="1"/>
</dbReference>
<name>T1JG43_STRMM</name>
<dbReference type="EnsemblMetazoa" id="SMAR012812-RA">
    <property type="protein sequence ID" value="SMAR012812-PA"/>
    <property type="gene ID" value="SMAR012812"/>
</dbReference>
<sequence>MTAGQGIVHSEMPTDELILRGGQWEGFQLWVNLPARDKMMIPRYQDRSPDSIPTVTSPDGQVTIKVIAGEALGTKSSIETRTAILLLDIHLRPGASFSQEVNQNYNSFVYMWKGSGFFGGDLRPTKAGQVGILSNEGSLFYMRAHDNQSCDILLAAGEPINEPIVKYGPFVMNTQEEIEQVIQKNNLKNDN</sequence>
<dbReference type="InterPro" id="IPR011051">
    <property type="entry name" value="RmlC_Cupin_sf"/>
</dbReference>
<dbReference type="Proteomes" id="UP000014500">
    <property type="component" value="Unassembled WGS sequence"/>
</dbReference>
<evidence type="ECO:0000259" key="1">
    <source>
        <dbReference type="Pfam" id="PF05726"/>
    </source>
</evidence>
<dbReference type="SUPFAM" id="SSF51182">
    <property type="entry name" value="RmlC-like cupins"/>
    <property type="match status" value="1"/>
</dbReference>
<dbReference type="EMBL" id="JH432192">
    <property type="status" value="NOT_ANNOTATED_CDS"/>
    <property type="molecule type" value="Genomic_DNA"/>
</dbReference>
<dbReference type="eggNOG" id="ENOG502QQ5A">
    <property type="taxonomic scope" value="Eukaryota"/>
</dbReference>
<keyword evidence="3" id="KW-1185">Reference proteome</keyword>
<reference evidence="2" key="2">
    <citation type="submission" date="2015-02" db="UniProtKB">
        <authorList>
            <consortium name="EnsemblMetazoa"/>
        </authorList>
    </citation>
    <scope>IDENTIFICATION</scope>
</reference>
<dbReference type="PANTHER" id="PTHR13903:SF31">
    <property type="entry name" value="CUPIN-DOMAIN CONTAINING PROTEIN"/>
    <property type="match status" value="1"/>
</dbReference>
<feature type="domain" description="Pirin C-terminal" evidence="1">
    <location>
        <begin position="87"/>
        <end position="183"/>
    </location>
</feature>
<dbReference type="STRING" id="126957.T1JG43"/>
<dbReference type="Pfam" id="PF05726">
    <property type="entry name" value="Pirin_C"/>
    <property type="match status" value="1"/>
</dbReference>
<dbReference type="InterPro" id="IPR008778">
    <property type="entry name" value="Pirin_C_dom"/>
</dbReference>
<proteinExistence type="predicted"/>
<dbReference type="Gene3D" id="2.60.120.10">
    <property type="entry name" value="Jelly Rolls"/>
    <property type="match status" value="1"/>
</dbReference>
<dbReference type="PhylomeDB" id="T1JG43"/>
<accession>T1JG43</accession>
<organism evidence="2 3">
    <name type="scientific">Strigamia maritima</name>
    <name type="common">European centipede</name>
    <name type="synonym">Geophilus maritimus</name>
    <dbReference type="NCBI Taxonomy" id="126957"/>
    <lineage>
        <taxon>Eukaryota</taxon>
        <taxon>Metazoa</taxon>
        <taxon>Ecdysozoa</taxon>
        <taxon>Arthropoda</taxon>
        <taxon>Myriapoda</taxon>
        <taxon>Chilopoda</taxon>
        <taxon>Pleurostigmophora</taxon>
        <taxon>Geophilomorpha</taxon>
        <taxon>Linotaeniidae</taxon>
        <taxon>Strigamia</taxon>
    </lineage>
</organism>
<dbReference type="CDD" id="cd02247">
    <property type="entry name" value="cupin_pirin_C"/>
    <property type="match status" value="1"/>
</dbReference>